<keyword evidence="4" id="KW-0811">Translocation</keyword>
<dbReference type="PANTHER" id="PTHR11225">
    <property type="entry name" value="NUCLEAR PORE COMPLEX PROTEIN NUP93 NUCLEOPORIN NUP93 DEAD EYE PROTEIN"/>
    <property type="match status" value="1"/>
</dbReference>
<dbReference type="InterPro" id="IPR007231">
    <property type="entry name" value="Nucleoporin_int_Nup93/Nic96"/>
</dbReference>
<organism evidence="6 7">
    <name type="scientific">Funneliformis mosseae</name>
    <name type="common">Endomycorrhizal fungus</name>
    <name type="synonym">Glomus mosseae</name>
    <dbReference type="NCBI Taxonomy" id="27381"/>
    <lineage>
        <taxon>Eukaryota</taxon>
        <taxon>Fungi</taxon>
        <taxon>Fungi incertae sedis</taxon>
        <taxon>Mucoromycota</taxon>
        <taxon>Glomeromycotina</taxon>
        <taxon>Glomeromycetes</taxon>
        <taxon>Glomerales</taxon>
        <taxon>Glomeraceae</taxon>
        <taxon>Funneliformis</taxon>
    </lineage>
</organism>
<evidence type="ECO:0000256" key="1">
    <source>
        <dbReference type="ARBA" id="ARBA00004259"/>
    </source>
</evidence>
<dbReference type="GO" id="GO:0016973">
    <property type="term" value="P:poly(A)+ mRNA export from nucleus"/>
    <property type="evidence" value="ECO:0007669"/>
    <property type="project" value="TreeGrafter"/>
</dbReference>
<reference evidence="6" key="1">
    <citation type="submission" date="2021-06" db="EMBL/GenBank/DDBJ databases">
        <authorList>
            <person name="Kallberg Y."/>
            <person name="Tangrot J."/>
            <person name="Rosling A."/>
        </authorList>
    </citation>
    <scope>NUCLEOTIDE SEQUENCE</scope>
    <source>
        <strain evidence="6">87-6 pot B 2015</strain>
    </source>
</reference>
<evidence type="ECO:0000256" key="2">
    <source>
        <dbReference type="ARBA" id="ARBA00010186"/>
    </source>
</evidence>
<accession>A0A9N9GG50</accession>
<evidence type="ECO:0000313" key="6">
    <source>
        <dbReference type="EMBL" id="CAG8607867.1"/>
    </source>
</evidence>
<dbReference type="GO" id="GO:0006606">
    <property type="term" value="P:protein import into nucleus"/>
    <property type="evidence" value="ECO:0007669"/>
    <property type="project" value="TreeGrafter"/>
</dbReference>
<dbReference type="Pfam" id="PF04097">
    <property type="entry name" value="Nic96"/>
    <property type="match status" value="1"/>
</dbReference>
<dbReference type="Proteomes" id="UP000789375">
    <property type="component" value="Unassembled WGS sequence"/>
</dbReference>
<feature type="compositionally biased region" description="Polar residues" evidence="5">
    <location>
        <begin position="159"/>
        <end position="172"/>
    </location>
</feature>
<gene>
    <name evidence="6" type="ORF">FMOSSE_LOCUS9299</name>
</gene>
<keyword evidence="3 4" id="KW-0539">Nucleus</keyword>
<keyword evidence="4" id="KW-0509">mRNA transport</keyword>
<name>A0A9N9GG50_FUNMO</name>
<dbReference type="GO" id="GO:0005643">
    <property type="term" value="C:nuclear pore"/>
    <property type="evidence" value="ECO:0007669"/>
    <property type="project" value="UniProtKB-SubCell"/>
</dbReference>
<keyword evidence="4" id="KW-0906">Nuclear pore complex</keyword>
<proteinExistence type="inferred from homology"/>
<keyword evidence="4" id="KW-0472">Membrane</keyword>
<comment type="subcellular location">
    <subcellularLocation>
        <location evidence="1">Nucleus envelope</location>
    </subcellularLocation>
    <subcellularLocation>
        <location evidence="4">Nucleus</location>
        <location evidence="4">Nuclear pore complex</location>
    </subcellularLocation>
</comment>
<evidence type="ECO:0000313" key="7">
    <source>
        <dbReference type="Proteomes" id="UP000789375"/>
    </source>
</evidence>
<dbReference type="PANTHER" id="PTHR11225:SF4">
    <property type="entry name" value="NUCLEAR PORE COMPLEX PROTEIN NUP93"/>
    <property type="match status" value="1"/>
</dbReference>
<comment type="similarity">
    <text evidence="2 4">Belongs to the nucleoporin interacting component (NIC) family.</text>
</comment>
<keyword evidence="7" id="KW-1185">Reference proteome</keyword>
<protein>
    <recommendedName>
        <fullName evidence="4">Nuclear pore protein</fullName>
    </recommendedName>
</protein>
<keyword evidence="4" id="KW-0653">Protein transport</keyword>
<evidence type="ECO:0000256" key="3">
    <source>
        <dbReference type="ARBA" id="ARBA00023242"/>
    </source>
</evidence>
<dbReference type="EMBL" id="CAJVPP010002677">
    <property type="protein sequence ID" value="CAG8607867.1"/>
    <property type="molecule type" value="Genomic_DNA"/>
</dbReference>
<keyword evidence="4" id="KW-0813">Transport</keyword>
<evidence type="ECO:0000256" key="4">
    <source>
        <dbReference type="RuleBase" id="RU364035"/>
    </source>
</evidence>
<dbReference type="GO" id="GO:0017056">
    <property type="term" value="F:structural constituent of nuclear pore"/>
    <property type="evidence" value="ECO:0007669"/>
    <property type="project" value="InterPro"/>
</dbReference>
<sequence length="904" mass="104772">MAANQLKDLAERSRKVANAIIKQDIPPIERNLEQIEKQSRKLADKVIKPGEEPERKAPYFLANIGIDGDRLSQEVKSINVLGAFEPRELLPDTDVEKFIEHKHQQTISSIIKDGHTQTINDYNSYFDRCLIHDWDRTKRRVFEELGQHIPTSTSSDSDLFSTPGSSRSRFQTPLRGTTTSGSFIGSSTPRSSYVTAGERKVTFRSESTLPLNQRHLVYFDVVSKLNHYRLSKLEYGVINEFTNAAKKINVEYVKKLVQCWQSLVSIIGENNVIEGRFTRNPLKERHYARAYMAPVSSPENKELYKTLLNGAKRYLEESYRSYSSDYVNSFRNEALLGGQPSVSNTARAILRAIHRPNGGIPIDNLQMADNIPIWGHIYILLRQGHYQDALQVAQSYKNNFSKQDQTFITYFTKFITNNNSLPLDDRQKLVTEIKQWPPLPQLYDPYKCLLYQIVAQMEELPQKPQTGNISPTFEDFMWQHLMCVREINIESEPVSGILSLERFQKKVRDLGPAHFNHNGKDPIQYFRVLLLTLQFERAIFYLFHEYTEDAVHFAIALAYYGLLRVPDSAEAMALIVDEEESRPKLNFNTIIYQYVRMLANDNAPNTAFQYLILLYLYGRRDSDSGLHQIEMCHYYVRQLVYDTEAFAELVGDVRNREGQIKKYMSLMYIDNEKEFNEIIVSALARQCVEDGKFKAAQSLYELTESYEEIILLLNKMLAEYIWVSVRGVTMQPETAQEFNPQEIKKVLHEYKTNQITMSLPVDRIQTCEKLLGLVDFIEMYKMQNYENALNVIPFDNYNIDIFSFEKDITIIKQKAAAIEVFDDQLKKCLEELLLITMRCLHSRYQQLKDQTSRWSPGPSNKYMEDTSVLSEKAKNLVTFAGYIKHSVLSTDIFQKLNELEVSMR</sequence>
<comment type="caution">
    <text evidence="6">The sequence shown here is derived from an EMBL/GenBank/DDBJ whole genome shotgun (WGS) entry which is preliminary data.</text>
</comment>
<dbReference type="AlphaFoldDB" id="A0A9N9GG50"/>
<feature type="region of interest" description="Disordered" evidence="5">
    <location>
        <begin position="151"/>
        <end position="172"/>
    </location>
</feature>
<evidence type="ECO:0000256" key="5">
    <source>
        <dbReference type="SAM" id="MobiDB-lite"/>
    </source>
</evidence>